<evidence type="ECO:0000313" key="1">
    <source>
        <dbReference type="EMBL" id="JAD33081.1"/>
    </source>
</evidence>
<dbReference type="AlphaFoldDB" id="A0A0A8Z2N9"/>
<reference evidence="1" key="1">
    <citation type="submission" date="2014-09" db="EMBL/GenBank/DDBJ databases">
        <authorList>
            <person name="Magalhaes I.L.F."/>
            <person name="Oliveira U."/>
            <person name="Santos F.R."/>
            <person name="Vidigal T.H.D.A."/>
            <person name="Brescovit A.D."/>
            <person name="Santos A.J."/>
        </authorList>
    </citation>
    <scope>NUCLEOTIDE SEQUENCE</scope>
    <source>
        <tissue evidence="1">Shoot tissue taken approximately 20 cm above the soil surface</tissue>
    </source>
</reference>
<name>A0A0A8Z2N9_ARUDO</name>
<dbReference type="EMBL" id="GBRH01264814">
    <property type="protein sequence ID" value="JAD33081.1"/>
    <property type="molecule type" value="Transcribed_RNA"/>
</dbReference>
<organism evidence="1">
    <name type="scientific">Arundo donax</name>
    <name type="common">Giant reed</name>
    <name type="synonym">Donax arundinaceus</name>
    <dbReference type="NCBI Taxonomy" id="35708"/>
    <lineage>
        <taxon>Eukaryota</taxon>
        <taxon>Viridiplantae</taxon>
        <taxon>Streptophyta</taxon>
        <taxon>Embryophyta</taxon>
        <taxon>Tracheophyta</taxon>
        <taxon>Spermatophyta</taxon>
        <taxon>Magnoliopsida</taxon>
        <taxon>Liliopsida</taxon>
        <taxon>Poales</taxon>
        <taxon>Poaceae</taxon>
        <taxon>PACMAD clade</taxon>
        <taxon>Arundinoideae</taxon>
        <taxon>Arundineae</taxon>
        <taxon>Arundo</taxon>
    </lineage>
</organism>
<protein>
    <submittedName>
        <fullName evidence="1">Uncharacterized protein</fullName>
    </submittedName>
</protein>
<proteinExistence type="predicted"/>
<sequence length="27" mass="3139">MHCMMYADANSNGKKRMLLIYDCKTSI</sequence>
<reference evidence="1" key="2">
    <citation type="journal article" date="2015" name="Data Brief">
        <title>Shoot transcriptome of the giant reed, Arundo donax.</title>
        <authorList>
            <person name="Barrero R.A."/>
            <person name="Guerrero F.D."/>
            <person name="Moolhuijzen P."/>
            <person name="Goolsby J.A."/>
            <person name="Tidwell J."/>
            <person name="Bellgard S.E."/>
            <person name="Bellgard M.I."/>
        </authorList>
    </citation>
    <scope>NUCLEOTIDE SEQUENCE</scope>
    <source>
        <tissue evidence="1">Shoot tissue taken approximately 20 cm above the soil surface</tissue>
    </source>
</reference>
<accession>A0A0A8Z2N9</accession>